<feature type="compositionally biased region" description="Low complexity" evidence="12">
    <location>
        <begin position="309"/>
        <end position="321"/>
    </location>
</feature>
<dbReference type="AlphaFoldDB" id="A0A9P6VVA2"/>
<evidence type="ECO:0000256" key="6">
    <source>
        <dbReference type="ARBA" id="ARBA00022771"/>
    </source>
</evidence>
<keyword evidence="11" id="KW-0175">Coiled coil</keyword>
<evidence type="ECO:0000256" key="8">
    <source>
        <dbReference type="ARBA" id="ARBA00022833"/>
    </source>
</evidence>
<feature type="region of interest" description="Disordered" evidence="12">
    <location>
        <begin position="1"/>
        <end position="42"/>
    </location>
</feature>
<dbReference type="InterPro" id="IPR013083">
    <property type="entry name" value="Znf_RING/FYVE/PHD"/>
</dbReference>
<protein>
    <recommendedName>
        <fullName evidence="13">SP-RING-type domain-containing protein</fullName>
    </recommendedName>
</protein>
<sequence>MAPPSNGKNKKRVADSDDEGSSSDDGERADRPPATERLLAKVDPEYLNTPIDLRQGDAKIRALYGNLKSLQKDVRNAETLLSDVAAEMADMLGQENRDEEYNEDAVFDRLKANSVMKDIEDDYLKTIDRQAELDVQMATLQDLRQRLTQGHQVTDIWKAYAKKVAEPMEKQKSKTARQKYQTNEGYLGYRDLIWENLTGGKPVPSVKRFLPREAGDDESDEEEIEFGAQTSNFQCPLELGVLVDPFKSTVCPHAFSGRAIKELIQQGEGRVHCPVAGCSQTLTLSTIQRDEHLARRVAAHVKRQKEGRTQTGGTQARTYTRMNLSESEEEEEDEDEEGAAARKVKKEVKKEKAK</sequence>
<dbReference type="Pfam" id="PF11789">
    <property type="entry name" value="zf-Nse"/>
    <property type="match status" value="1"/>
</dbReference>
<keyword evidence="7" id="KW-0833">Ubl conjugation pathway</keyword>
<dbReference type="PANTHER" id="PTHR21330:SF1">
    <property type="entry name" value="E3 SUMO-PROTEIN LIGASE NSE2"/>
    <property type="match status" value="1"/>
</dbReference>
<evidence type="ECO:0000313" key="14">
    <source>
        <dbReference type="EMBL" id="KAG0656755.1"/>
    </source>
</evidence>
<dbReference type="InterPro" id="IPR026846">
    <property type="entry name" value="Nse2(Mms21)"/>
</dbReference>
<dbReference type="PROSITE" id="PS51044">
    <property type="entry name" value="ZF_SP_RING"/>
    <property type="match status" value="1"/>
</dbReference>
<reference evidence="14 15" key="1">
    <citation type="submission" date="2020-11" db="EMBL/GenBank/DDBJ databases">
        <title>Kefir isolates.</title>
        <authorList>
            <person name="Marcisauskas S."/>
            <person name="Kim Y."/>
            <person name="Blasche S."/>
        </authorList>
    </citation>
    <scope>NUCLEOTIDE SEQUENCE [LARGE SCALE GENOMIC DNA]</scope>
    <source>
        <strain evidence="14 15">KR</strain>
    </source>
</reference>
<evidence type="ECO:0000256" key="3">
    <source>
        <dbReference type="ARBA" id="ARBA00008212"/>
    </source>
</evidence>
<dbReference type="CDD" id="cd16651">
    <property type="entry name" value="SPL-RING_NSE2"/>
    <property type="match status" value="1"/>
</dbReference>
<dbReference type="GO" id="GO:0016925">
    <property type="term" value="P:protein sumoylation"/>
    <property type="evidence" value="ECO:0007669"/>
    <property type="project" value="TreeGrafter"/>
</dbReference>
<dbReference type="GO" id="GO:0008270">
    <property type="term" value="F:zinc ion binding"/>
    <property type="evidence" value="ECO:0007669"/>
    <property type="project" value="UniProtKB-KW"/>
</dbReference>
<evidence type="ECO:0000256" key="9">
    <source>
        <dbReference type="ARBA" id="ARBA00023242"/>
    </source>
</evidence>
<keyword evidence="9" id="KW-0539">Nucleus</keyword>
<dbReference type="GO" id="GO:0000724">
    <property type="term" value="P:double-strand break repair via homologous recombination"/>
    <property type="evidence" value="ECO:0007669"/>
    <property type="project" value="InterPro"/>
</dbReference>
<dbReference type="OrthoDB" id="26899at2759"/>
<feature type="domain" description="SP-RING-type" evidence="13">
    <location>
        <begin position="220"/>
        <end position="302"/>
    </location>
</feature>
<dbReference type="GO" id="GO:0030915">
    <property type="term" value="C:Smc5-Smc6 complex"/>
    <property type="evidence" value="ECO:0007669"/>
    <property type="project" value="InterPro"/>
</dbReference>
<comment type="pathway">
    <text evidence="2">Protein modification; protein sumoylation.</text>
</comment>
<gene>
    <name evidence="14" type="ORF">C6P46_006961</name>
</gene>
<proteinExistence type="inferred from homology"/>
<evidence type="ECO:0000256" key="4">
    <source>
        <dbReference type="ARBA" id="ARBA00022679"/>
    </source>
</evidence>
<evidence type="ECO:0000256" key="10">
    <source>
        <dbReference type="PROSITE-ProRule" id="PRU00452"/>
    </source>
</evidence>
<dbReference type="EMBL" id="PUHQ01000092">
    <property type="protein sequence ID" value="KAG0656755.1"/>
    <property type="molecule type" value="Genomic_DNA"/>
</dbReference>
<dbReference type="Proteomes" id="UP000777482">
    <property type="component" value="Unassembled WGS sequence"/>
</dbReference>
<name>A0A9P6VVA2_RHOMI</name>
<evidence type="ECO:0000256" key="12">
    <source>
        <dbReference type="SAM" id="MobiDB-lite"/>
    </source>
</evidence>
<dbReference type="PANTHER" id="PTHR21330">
    <property type="entry name" value="E3 SUMO-PROTEIN LIGASE NSE2"/>
    <property type="match status" value="1"/>
</dbReference>
<dbReference type="SUPFAM" id="SSF57850">
    <property type="entry name" value="RING/U-box"/>
    <property type="match status" value="1"/>
</dbReference>
<keyword evidence="8" id="KW-0862">Zinc</keyword>
<keyword evidence="6 10" id="KW-0863">Zinc-finger</keyword>
<feature type="compositionally biased region" description="Basic and acidic residues" evidence="12">
    <location>
        <begin position="25"/>
        <end position="42"/>
    </location>
</feature>
<feature type="region of interest" description="Disordered" evidence="12">
    <location>
        <begin position="303"/>
        <end position="354"/>
    </location>
</feature>
<evidence type="ECO:0000256" key="1">
    <source>
        <dbReference type="ARBA" id="ARBA00004123"/>
    </source>
</evidence>
<feature type="compositionally biased region" description="Acidic residues" evidence="12">
    <location>
        <begin position="326"/>
        <end position="338"/>
    </location>
</feature>
<accession>A0A9P6VVA2</accession>
<evidence type="ECO:0000256" key="2">
    <source>
        <dbReference type="ARBA" id="ARBA00004718"/>
    </source>
</evidence>
<dbReference type="InterPro" id="IPR004181">
    <property type="entry name" value="Znf_MIZ"/>
</dbReference>
<comment type="subcellular location">
    <subcellularLocation>
        <location evidence="1">Nucleus</location>
    </subcellularLocation>
</comment>
<comment type="similarity">
    <text evidence="3">Belongs to the NSE2 family.</text>
</comment>
<dbReference type="GO" id="GO:0005634">
    <property type="term" value="C:nucleus"/>
    <property type="evidence" value="ECO:0007669"/>
    <property type="project" value="UniProtKB-SubCell"/>
</dbReference>
<evidence type="ECO:0000256" key="7">
    <source>
        <dbReference type="ARBA" id="ARBA00022786"/>
    </source>
</evidence>
<keyword evidence="15" id="KW-1185">Reference proteome</keyword>
<dbReference type="GO" id="GO:0061665">
    <property type="term" value="F:SUMO ligase activity"/>
    <property type="evidence" value="ECO:0007669"/>
    <property type="project" value="TreeGrafter"/>
</dbReference>
<organism evidence="14 15">
    <name type="scientific">Rhodotorula mucilaginosa</name>
    <name type="common">Yeast</name>
    <name type="synonym">Rhodotorula rubra</name>
    <dbReference type="NCBI Taxonomy" id="5537"/>
    <lineage>
        <taxon>Eukaryota</taxon>
        <taxon>Fungi</taxon>
        <taxon>Dikarya</taxon>
        <taxon>Basidiomycota</taxon>
        <taxon>Pucciniomycotina</taxon>
        <taxon>Microbotryomycetes</taxon>
        <taxon>Sporidiobolales</taxon>
        <taxon>Sporidiobolaceae</taxon>
        <taxon>Rhodotorula</taxon>
    </lineage>
</organism>
<evidence type="ECO:0000259" key="13">
    <source>
        <dbReference type="PROSITE" id="PS51044"/>
    </source>
</evidence>
<evidence type="ECO:0000256" key="11">
    <source>
        <dbReference type="SAM" id="Coils"/>
    </source>
</evidence>
<feature type="coiled-coil region" evidence="11">
    <location>
        <begin position="60"/>
        <end position="87"/>
    </location>
</feature>
<comment type="caution">
    <text evidence="14">The sequence shown here is derived from an EMBL/GenBank/DDBJ whole genome shotgun (WGS) entry which is preliminary data.</text>
</comment>
<keyword evidence="5" id="KW-0479">Metal-binding</keyword>
<dbReference type="Gene3D" id="3.30.40.10">
    <property type="entry name" value="Zinc/RING finger domain, C3HC4 (zinc finger)"/>
    <property type="match status" value="1"/>
</dbReference>
<evidence type="ECO:0000256" key="5">
    <source>
        <dbReference type="ARBA" id="ARBA00022723"/>
    </source>
</evidence>
<evidence type="ECO:0000313" key="15">
    <source>
        <dbReference type="Proteomes" id="UP000777482"/>
    </source>
</evidence>
<keyword evidence="4" id="KW-0808">Transferase</keyword>